<dbReference type="EMBL" id="JAFMYW010000007">
    <property type="protein sequence ID" value="MBO0951191.1"/>
    <property type="molecule type" value="Genomic_DNA"/>
</dbReference>
<sequence length="888" mass="101443">MSKHNQQNLNVYYLDALITDLKIFHLEEKIDVILITGDLVDKGGESLGDNPYKTFSDTFIIPICDALSIQTSQVLFIPGNHDIERHQVLEDNEYFLSGTLTKDKANSQLDRQRDIIQPSNKRIERFKIFEREFHKDTPDYSFSFNESIAVKEIDGAKVGFLLINDSWRCSSSLSKEQHFVGTNQLKNAKSYFDTKKTDLNIVLFHHPLEEINSLEKEDFENLLQAFHFNIAFFGHSHSNRFESINSANGGVVYIKTRSTFNDPDELNSRYQPGYLIVDINIQTQRYILYARKFITSRIQFDKDADSLTDGKVIGMLDKQKYVNLNEDIKTEIIDLPSGYRADVNKVVKLLIGKSLYPDSHIFVRELIQNSVDACNRQNEQYPYLAPKIIVYINTLENSFEIIDEGDGMSKKVLREHFSIVGKSISQEFTESLNSVNLISQFGIGFISTFIVSRKINVSTKSQEDGLINFEIEDVFKGFDYNAQSSMNFSESQSTGTSIKVYLKSPFQAYSLLSYIKTYCRHVDNLTCHFDGSLQPIQASWNLEGGFAVYERKTSKYECKLTIGNTGRYIIATNSGFLINESPSQIIPYKFPFVIGGEVVFEPRSIDFDLSRTNIMHSEKSLEFKRFISASLRYLFRSVLESYNSEMKIIVVRYLQYYLVSYEDIIQQVTETYNDFYSKNELIQLCSQYTFLEFKSLRKPLNEILIILNSVNISKVYYYQTENVSDLALLIASFLKSNGNLVFSSVNLSALFREGSLGFNMTQVVNIIASVHGISLVHLNDILYDEVNKVLIDRSSIPAKVSGCIDKLEKKYSIKISLAHFGADYRLFLNNGEVNFINCDHASFADLVSNIDHYNDITLEVFMLGVLGRSLSSASINNGLLDNTYPSNN</sequence>
<dbReference type="InterPro" id="IPR004843">
    <property type="entry name" value="Calcineurin-like_PHP"/>
</dbReference>
<dbReference type="Gene3D" id="3.60.21.10">
    <property type="match status" value="1"/>
</dbReference>
<proteinExistence type="inferred from homology"/>
<evidence type="ECO:0000256" key="4">
    <source>
        <dbReference type="ARBA" id="ARBA00023186"/>
    </source>
</evidence>
<protein>
    <submittedName>
        <fullName evidence="6">Metallophosphoesterase</fullName>
    </submittedName>
</protein>
<reference evidence="6 7" key="1">
    <citation type="submission" date="2021-03" db="EMBL/GenBank/DDBJ databases">
        <title>Fibrella sp. HMF5405 genome sequencing and assembly.</title>
        <authorList>
            <person name="Kang H."/>
            <person name="Kim H."/>
            <person name="Bae S."/>
            <person name="Joh K."/>
        </authorList>
    </citation>
    <scope>NUCLEOTIDE SEQUENCE [LARGE SCALE GENOMIC DNA]</scope>
    <source>
        <strain evidence="6 7">HMF5405</strain>
    </source>
</reference>
<dbReference type="SUPFAM" id="SSF56300">
    <property type="entry name" value="Metallo-dependent phosphatases"/>
    <property type="match status" value="1"/>
</dbReference>
<keyword evidence="7" id="KW-1185">Reference proteome</keyword>
<dbReference type="InterPro" id="IPR020575">
    <property type="entry name" value="Hsp90_N"/>
</dbReference>
<evidence type="ECO:0000256" key="2">
    <source>
        <dbReference type="ARBA" id="ARBA00022741"/>
    </source>
</evidence>
<evidence type="ECO:0000313" key="6">
    <source>
        <dbReference type="EMBL" id="MBO0951191.1"/>
    </source>
</evidence>
<dbReference type="InterPro" id="IPR036890">
    <property type="entry name" value="HATPase_C_sf"/>
</dbReference>
<dbReference type="Pfam" id="PF00149">
    <property type="entry name" value="Metallophos"/>
    <property type="match status" value="1"/>
</dbReference>
<gene>
    <name evidence="6" type="ORF">J2I46_21580</name>
</gene>
<evidence type="ECO:0000313" key="7">
    <source>
        <dbReference type="Proteomes" id="UP000664628"/>
    </source>
</evidence>
<comment type="caution">
    <text evidence="6">The sequence shown here is derived from an EMBL/GenBank/DDBJ whole genome shotgun (WGS) entry which is preliminary data.</text>
</comment>
<dbReference type="InterPro" id="IPR001404">
    <property type="entry name" value="Hsp90_fam"/>
</dbReference>
<dbReference type="PANTHER" id="PTHR11528">
    <property type="entry name" value="HEAT SHOCK PROTEIN 90 FAMILY MEMBER"/>
    <property type="match status" value="1"/>
</dbReference>
<dbReference type="InterPro" id="IPR029052">
    <property type="entry name" value="Metallo-depent_PP-like"/>
</dbReference>
<evidence type="ECO:0000259" key="5">
    <source>
        <dbReference type="Pfam" id="PF00149"/>
    </source>
</evidence>
<keyword evidence="4" id="KW-0143">Chaperone</keyword>
<dbReference type="CDD" id="cd00838">
    <property type="entry name" value="MPP_superfamily"/>
    <property type="match status" value="1"/>
</dbReference>
<name>A0ABS3JMF3_9BACT</name>
<organism evidence="6 7">
    <name type="scientific">Fibrella forsythiae</name>
    <dbReference type="NCBI Taxonomy" id="2817061"/>
    <lineage>
        <taxon>Bacteria</taxon>
        <taxon>Pseudomonadati</taxon>
        <taxon>Bacteroidota</taxon>
        <taxon>Cytophagia</taxon>
        <taxon>Cytophagales</taxon>
        <taxon>Spirosomataceae</taxon>
        <taxon>Fibrella</taxon>
    </lineage>
</organism>
<dbReference type="SUPFAM" id="SSF55874">
    <property type="entry name" value="ATPase domain of HSP90 chaperone/DNA topoisomerase II/histidine kinase"/>
    <property type="match status" value="1"/>
</dbReference>
<dbReference type="Proteomes" id="UP000664628">
    <property type="component" value="Unassembled WGS sequence"/>
</dbReference>
<dbReference type="Gene3D" id="3.30.565.10">
    <property type="entry name" value="Histidine kinase-like ATPase, C-terminal domain"/>
    <property type="match status" value="1"/>
</dbReference>
<keyword evidence="3" id="KW-0067">ATP-binding</keyword>
<dbReference type="PRINTS" id="PR00775">
    <property type="entry name" value="HEATSHOCK90"/>
</dbReference>
<keyword evidence="2" id="KW-0547">Nucleotide-binding</keyword>
<evidence type="ECO:0000256" key="1">
    <source>
        <dbReference type="ARBA" id="ARBA00008239"/>
    </source>
</evidence>
<dbReference type="Pfam" id="PF13589">
    <property type="entry name" value="HATPase_c_3"/>
    <property type="match status" value="1"/>
</dbReference>
<comment type="similarity">
    <text evidence="1">Belongs to the heat shock protein 90 family.</text>
</comment>
<evidence type="ECO:0000256" key="3">
    <source>
        <dbReference type="ARBA" id="ARBA00022840"/>
    </source>
</evidence>
<accession>A0ABS3JMF3</accession>
<feature type="domain" description="Calcineurin-like phosphoesterase" evidence="5">
    <location>
        <begin position="14"/>
        <end position="238"/>
    </location>
</feature>